<dbReference type="Gene3D" id="3.30.420.10">
    <property type="entry name" value="Ribonuclease H-like superfamily/Ribonuclease H"/>
    <property type="match status" value="1"/>
</dbReference>
<name>A0A9P5ZUB9_PLEER</name>
<keyword evidence="6" id="KW-0255">Endonuclease</keyword>
<evidence type="ECO:0000313" key="9">
    <source>
        <dbReference type="EMBL" id="KAF9494448.1"/>
    </source>
</evidence>
<feature type="domain" description="RNase H type-1" evidence="8">
    <location>
        <begin position="64"/>
        <end position="206"/>
    </location>
</feature>
<gene>
    <name evidence="9" type="ORF">BDN71DRAFT_1483031</name>
</gene>
<dbReference type="SUPFAM" id="SSF53098">
    <property type="entry name" value="Ribonuclease H-like"/>
    <property type="match status" value="1"/>
</dbReference>
<evidence type="ECO:0000259" key="8">
    <source>
        <dbReference type="PROSITE" id="PS50879"/>
    </source>
</evidence>
<dbReference type="GO" id="GO:0046872">
    <property type="term" value="F:metal ion binding"/>
    <property type="evidence" value="ECO:0007669"/>
    <property type="project" value="UniProtKB-KW"/>
</dbReference>
<dbReference type="GO" id="GO:0003676">
    <property type="term" value="F:nucleic acid binding"/>
    <property type="evidence" value="ECO:0007669"/>
    <property type="project" value="InterPro"/>
</dbReference>
<evidence type="ECO:0000256" key="5">
    <source>
        <dbReference type="ARBA" id="ARBA00022723"/>
    </source>
</evidence>
<dbReference type="Pfam" id="PF00075">
    <property type="entry name" value="RNase_H"/>
    <property type="match status" value="1"/>
</dbReference>
<evidence type="ECO:0000256" key="1">
    <source>
        <dbReference type="ARBA" id="ARBA00000077"/>
    </source>
</evidence>
<keyword evidence="10" id="KW-1185">Reference proteome</keyword>
<proteinExistence type="inferred from homology"/>
<evidence type="ECO:0000256" key="3">
    <source>
        <dbReference type="ARBA" id="ARBA00012180"/>
    </source>
</evidence>
<dbReference type="EMBL" id="MU154572">
    <property type="protein sequence ID" value="KAF9494448.1"/>
    <property type="molecule type" value="Genomic_DNA"/>
</dbReference>
<organism evidence="9 10">
    <name type="scientific">Pleurotus eryngii</name>
    <name type="common">Boletus of the steppes</name>
    <dbReference type="NCBI Taxonomy" id="5323"/>
    <lineage>
        <taxon>Eukaryota</taxon>
        <taxon>Fungi</taxon>
        <taxon>Dikarya</taxon>
        <taxon>Basidiomycota</taxon>
        <taxon>Agaricomycotina</taxon>
        <taxon>Agaricomycetes</taxon>
        <taxon>Agaricomycetidae</taxon>
        <taxon>Agaricales</taxon>
        <taxon>Pleurotineae</taxon>
        <taxon>Pleurotaceae</taxon>
        <taxon>Pleurotus</taxon>
    </lineage>
</organism>
<accession>A0A9P5ZUB9</accession>
<dbReference type="PANTHER" id="PTHR10642">
    <property type="entry name" value="RIBONUCLEASE H1"/>
    <property type="match status" value="1"/>
</dbReference>
<dbReference type="PANTHER" id="PTHR10642:SF26">
    <property type="entry name" value="RIBONUCLEASE H1"/>
    <property type="match status" value="1"/>
</dbReference>
<evidence type="ECO:0000256" key="4">
    <source>
        <dbReference type="ARBA" id="ARBA00022722"/>
    </source>
</evidence>
<dbReference type="OrthoDB" id="2752996at2759"/>
<dbReference type="AlphaFoldDB" id="A0A9P5ZUB9"/>
<reference evidence="9" key="1">
    <citation type="submission" date="2020-11" db="EMBL/GenBank/DDBJ databases">
        <authorList>
            <consortium name="DOE Joint Genome Institute"/>
            <person name="Ahrendt S."/>
            <person name="Riley R."/>
            <person name="Andreopoulos W."/>
            <person name="Labutti K."/>
            <person name="Pangilinan J."/>
            <person name="Ruiz-Duenas F.J."/>
            <person name="Barrasa J.M."/>
            <person name="Sanchez-Garcia M."/>
            <person name="Camarero S."/>
            <person name="Miyauchi S."/>
            <person name="Serrano A."/>
            <person name="Linde D."/>
            <person name="Babiker R."/>
            <person name="Drula E."/>
            <person name="Ayuso-Fernandez I."/>
            <person name="Pacheco R."/>
            <person name="Padilla G."/>
            <person name="Ferreira P."/>
            <person name="Barriuso J."/>
            <person name="Kellner H."/>
            <person name="Castanera R."/>
            <person name="Alfaro M."/>
            <person name="Ramirez L."/>
            <person name="Pisabarro A.G."/>
            <person name="Kuo A."/>
            <person name="Tritt A."/>
            <person name="Lipzen A."/>
            <person name="He G."/>
            <person name="Yan M."/>
            <person name="Ng V."/>
            <person name="Cullen D."/>
            <person name="Martin F."/>
            <person name="Rosso M.-N."/>
            <person name="Henrissat B."/>
            <person name="Hibbett D."/>
            <person name="Martinez A.T."/>
            <person name="Grigoriev I.V."/>
        </authorList>
    </citation>
    <scope>NUCLEOTIDE SEQUENCE</scope>
    <source>
        <strain evidence="9">ATCC 90797</strain>
    </source>
</reference>
<dbReference type="InterPro" id="IPR036397">
    <property type="entry name" value="RNaseH_sf"/>
</dbReference>
<sequence length="465" mass="53134">MPKYLREIFKAATKYGFTIHTGPISQHLKGQMPAWHNIFSTKPRLDNLPQSQCPRSTHKIQLLEDSWLTIYTDGSCLENGTDEAKCRSGIWFGQGDPRNTALHCPGPTQSNQVGELYAIAWIAKTTDKHTPLRIKSDSKYVINGLTTYLQEWEDHGWIGINNKELFQATAAVLRLREAPTVLLWVKGHAGDIGNEEADKLVKEGANKTPPDNNDIVPNDNTILLGAKLCTMTQAKLYKGIKASKQTPFCCKAMINVERIKCSIKELTGHTPQDSAVWKSIHNKDISHNICSYLWKTIHHAYKCGEWWQQIPGYEHRADCPQCQVPESMEHILLECDSNARTIIWKLAQQMWELKGEEWPDLSWGTVLGIIISEFAHLIWKLRCERCIEYEDNADKFHSPLEIKRRWLGTMNRRLALDCTLTNSHKYGKRAINKHLVITTWSQIIKDERSLPKDWFKQSGVLVGIG</sequence>
<dbReference type="InterPro" id="IPR012337">
    <property type="entry name" value="RNaseH-like_sf"/>
</dbReference>
<comment type="caution">
    <text evidence="9">The sequence shown here is derived from an EMBL/GenBank/DDBJ whole genome shotgun (WGS) entry which is preliminary data.</text>
</comment>
<dbReference type="Proteomes" id="UP000807025">
    <property type="component" value="Unassembled WGS sequence"/>
</dbReference>
<dbReference type="InterPro" id="IPR002156">
    <property type="entry name" value="RNaseH_domain"/>
</dbReference>
<dbReference type="CDD" id="cd09280">
    <property type="entry name" value="RNase_HI_eukaryote_like"/>
    <property type="match status" value="1"/>
</dbReference>
<evidence type="ECO:0000256" key="7">
    <source>
        <dbReference type="ARBA" id="ARBA00022801"/>
    </source>
</evidence>
<evidence type="ECO:0000313" key="10">
    <source>
        <dbReference type="Proteomes" id="UP000807025"/>
    </source>
</evidence>
<dbReference type="InterPro" id="IPR050092">
    <property type="entry name" value="RNase_H"/>
</dbReference>
<dbReference type="EC" id="3.1.26.4" evidence="3"/>
<keyword evidence="4" id="KW-0540">Nuclease</keyword>
<keyword evidence="5" id="KW-0479">Metal-binding</keyword>
<comment type="catalytic activity">
    <reaction evidence="1">
        <text>Endonucleolytic cleavage to 5'-phosphomonoester.</text>
        <dbReference type="EC" id="3.1.26.4"/>
    </reaction>
</comment>
<dbReference type="GO" id="GO:0043137">
    <property type="term" value="P:DNA replication, removal of RNA primer"/>
    <property type="evidence" value="ECO:0007669"/>
    <property type="project" value="TreeGrafter"/>
</dbReference>
<protein>
    <recommendedName>
        <fullName evidence="3">ribonuclease H</fullName>
        <ecNumber evidence="3">3.1.26.4</ecNumber>
    </recommendedName>
</protein>
<comment type="similarity">
    <text evidence="2">Belongs to the RNase H family.</text>
</comment>
<keyword evidence="7" id="KW-0378">Hydrolase</keyword>
<dbReference type="PROSITE" id="PS50879">
    <property type="entry name" value="RNASE_H_1"/>
    <property type="match status" value="1"/>
</dbReference>
<evidence type="ECO:0000256" key="6">
    <source>
        <dbReference type="ARBA" id="ARBA00022759"/>
    </source>
</evidence>
<evidence type="ECO:0000256" key="2">
    <source>
        <dbReference type="ARBA" id="ARBA00005300"/>
    </source>
</evidence>
<dbReference type="GO" id="GO:0004523">
    <property type="term" value="F:RNA-DNA hybrid ribonuclease activity"/>
    <property type="evidence" value="ECO:0007669"/>
    <property type="project" value="UniProtKB-EC"/>
</dbReference>